<evidence type="ECO:0000259" key="4">
    <source>
        <dbReference type="Pfam" id="PF01494"/>
    </source>
</evidence>
<dbReference type="GO" id="GO:0071949">
    <property type="term" value="F:FAD binding"/>
    <property type="evidence" value="ECO:0007669"/>
    <property type="project" value="InterPro"/>
</dbReference>
<evidence type="ECO:0000313" key="5">
    <source>
        <dbReference type="EMBL" id="SEE52498.1"/>
    </source>
</evidence>
<reference evidence="5 6" key="1">
    <citation type="submission" date="2016-10" db="EMBL/GenBank/DDBJ databases">
        <authorList>
            <person name="de Groot N.N."/>
        </authorList>
    </citation>
    <scope>NUCLEOTIDE SEQUENCE [LARGE SCALE GENOMIC DNA]</scope>
    <source>
        <strain evidence="5 6">DSM 22274</strain>
    </source>
</reference>
<organism evidence="5 6">
    <name type="scientific">Arthrobacter alpinus</name>
    <dbReference type="NCBI Taxonomy" id="656366"/>
    <lineage>
        <taxon>Bacteria</taxon>
        <taxon>Bacillati</taxon>
        <taxon>Actinomycetota</taxon>
        <taxon>Actinomycetes</taxon>
        <taxon>Micrococcales</taxon>
        <taxon>Micrococcaceae</taxon>
        <taxon>Arthrobacter</taxon>
    </lineage>
</organism>
<dbReference type="PANTHER" id="PTHR13789">
    <property type="entry name" value="MONOOXYGENASE"/>
    <property type="match status" value="1"/>
</dbReference>
<dbReference type="InterPro" id="IPR002938">
    <property type="entry name" value="FAD-bd"/>
</dbReference>
<dbReference type="Pfam" id="PF01266">
    <property type="entry name" value="DAO"/>
    <property type="match status" value="1"/>
</dbReference>
<feature type="domain" description="FAD-binding" evidence="4">
    <location>
        <begin position="109"/>
        <end position="311"/>
    </location>
</feature>
<dbReference type="InterPro" id="IPR006076">
    <property type="entry name" value="FAD-dep_OxRdtase"/>
</dbReference>
<keyword evidence="2" id="KW-0503">Monooxygenase</keyword>
<sequence>MRGKAAIIGAGIAGLAAARALALRGWDVEVCESAPGLPKTGTFLGMWPEALKALDAIDVGEQVRQSGSSLGASADTGLRTPAGRTLLSVPGGKNLVMVSRPRLLEILADGVNVTFDSEATATEGFSDADAIIGADGTFSKTRTSMFGASSGPRSLGVVAWRGTATGAVSSHGETWAPGAMFGLTPAGPDATNWYACLKAGGRFEPPHLQHLRDLFGSWRTGPAEVLRLVEESEILHHELFDMPKIPSYFNGRVALVGDAAHSMGPFLGRGACEALIDGVTLGRCLGEATSVEDGLAAYDSARRAKTQRLISMSRIMGQTAMMPHGFQGRNAVLGAAGSVMRAAGAVRQTLWH</sequence>
<keyword evidence="1" id="KW-0560">Oxidoreductase</keyword>
<dbReference type="InterPro" id="IPR036188">
    <property type="entry name" value="FAD/NAD-bd_sf"/>
</dbReference>
<dbReference type="InterPro" id="IPR050493">
    <property type="entry name" value="FAD-dep_Monooxygenase_BioMet"/>
</dbReference>
<dbReference type="Gene3D" id="3.50.50.60">
    <property type="entry name" value="FAD/NAD(P)-binding domain"/>
    <property type="match status" value="1"/>
</dbReference>
<evidence type="ECO:0000313" key="6">
    <source>
        <dbReference type="Proteomes" id="UP000182725"/>
    </source>
</evidence>
<proteinExistence type="predicted"/>
<evidence type="ECO:0000256" key="2">
    <source>
        <dbReference type="ARBA" id="ARBA00023033"/>
    </source>
</evidence>
<dbReference type="AlphaFoldDB" id="A0A1H5JLI4"/>
<dbReference type="PRINTS" id="PR00420">
    <property type="entry name" value="RNGMNOXGNASE"/>
</dbReference>
<name>A0A1H5JLI4_9MICC</name>
<dbReference type="Pfam" id="PF01494">
    <property type="entry name" value="FAD_binding_3"/>
    <property type="match status" value="1"/>
</dbReference>
<evidence type="ECO:0000259" key="3">
    <source>
        <dbReference type="Pfam" id="PF01266"/>
    </source>
</evidence>
<dbReference type="GO" id="GO:0004497">
    <property type="term" value="F:monooxygenase activity"/>
    <property type="evidence" value="ECO:0007669"/>
    <property type="project" value="UniProtKB-KW"/>
</dbReference>
<protein>
    <submittedName>
        <fullName evidence="5">2-polyprenyl-6-methoxyphenol hydroxylase</fullName>
    </submittedName>
</protein>
<dbReference type="RefSeq" id="WP_074711274.1">
    <property type="nucleotide sequence ID" value="NZ_FNTV01000001.1"/>
</dbReference>
<gene>
    <name evidence="5" type="ORF">SAMN04489740_1636</name>
</gene>
<accession>A0A1H5JLI4</accession>
<dbReference type="PANTHER" id="PTHR13789:SF309">
    <property type="entry name" value="PUTATIVE (AFU_ORTHOLOGUE AFUA_6G14510)-RELATED"/>
    <property type="match status" value="1"/>
</dbReference>
<evidence type="ECO:0000256" key="1">
    <source>
        <dbReference type="ARBA" id="ARBA00023002"/>
    </source>
</evidence>
<feature type="domain" description="FAD dependent oxidoreductase" evidence="3">
    <location>
        <begin position="5"/>
        <end position="45"/>
    </location>
</feature>
<dbReference type="SUPFAM" id="SSF51905">
    <property type="entry name" value="FAD/NAD(P)-binding domain"/>
    <property type="match status" value="1"/>
</dbReference>
<dbReference type="EMBL" id="FNTV01000001">
    <property type="protein sequence ID" value="SEE52498.1"/>
    <property type="molecule type" value="Genomic_DNA"/>
</dbReference>
<dbReference type="Proteomes" id="UP000182725">
    <property type="component" value="Unassembled WGS sequence"/>
</dbReference>